<organism evidence="5 6">
    <name type="scientific">Pteropus alecto</name>
    <name type="common">Black flying fox</name>
    <dbReference type="NCBI Taxonomy" id="9402"/>
    <lineage>
        <taxon>Eukaryota</taxon>
        <taxon>Metazoa</taxon>
        <taxon>Chordata</taxon>
        <taxon>Craniata</taxon>
        <taxon>Vertebrata</taxon>
        <taxon>Euteleostomi</taxon>
        <taxon>Mammalia</taxon>
        <taxon>Eutheria</taxon>
        <taxon>Laurasiatheria</taxon>
        <taxon>Chiroptera</taxon>
        <taxon>Yinpterochiroptera</taxon>
        <taxon>Pteropodoidea</taxon>
        <taxon>Pteropodidae</taxon>
        <taxon>Pteropodinae</taxon>
        <taxon>Pteropus</taxon>
    </lineage>
</organism>
<evidence type="ECO:0000256" key="2">
    <source>
        <dbReference type="PROSITE-ProRule" id="PRU00192"/>
    </source>
</evidence>
<evidence type="ECO:0000256" key="3">
    <source>
        <dbReference type="SAM" id="MobiDB-lite"/>
    </source>
</evidence>
<protein>
    <submittedName>
        <fullName evidence="5">Formin-binding protein 1</fullName>
    </submittedName>
</protein>
<dbReference type="FunFam" id="2.30.30.40:FF:000017">
    <property type="entry name" value="Formin-binding protein 1-like isoform 1"/>
    <property type="match status" value="1"/>
</dbReference>
<dbReference type="SUPFAM" id="SSF50044">
    <property type="entry name" value="SH3-domain"/>
    <property type="match status" value="1"/>
</dbReference>
<dbReference type="PROSITE" id="PS50002">
    <property type="entry name" value="SH3"/>
    <property type="match status" value="1"/>
</dbReference>
<sequence>MYDGQTAPTVNNCAQDRESPDGSYTEEQSQESEVKVLTTDFDDEFDDEEPLPAIGTCKALYTFDGQNEGTISVIEGETLYVIEEDKGDGWTRIRRSEDEEGYVPTSYVEVYLDKNAKVLTIIKFHSLMKCHVESRQLPIYSRVIGNKRSVSSFGSICR</sequence>
<dbReference type="InterPro" id="IPR036028">
    <property type="entry name" value="SH3-like_dom_sf"/>
</dbReference>
<evidence type="ECO:0000256" key="1">
    <source>
        <dbReference type="ARBA" id="ARBA00022443"/>
    </source>
</evidence>
<dbReference type="PANTHER" id="PTHR15735:SF13">
    <property type="entry name" value="FORMIN-BINDING PROTEIN 1"/>
    <property type="match status" value="1"/>
</dbReference>
<proteinExistence type="predicted"/>
<accession>L5K6D5</accession>
<evidence type="ECO:0000259" key="4">
    <source>
        <dbReference type="PROSITE" id="PS50002"/>
    </source>
</evidence>
<feature type="region of interest" description="Disordered" evidence="3">
    <location>
        <begin position="1"/>
        <end position="33"/>
    </location>
</feature>
<dbReference type="AlphaFoldDB" id="L5K6D5"/>
<dbReference type="Proteomes" id="UP000010552">
    <property type="component" value="Unassembled WGS sequence"/>
</dbReference>
<evidence type="ECO:0000313" key="5">
    <source>
        <dbReference type="EMBL" id="ELK07274.1"/>
    </source>
</evidence>
<dbReference type="SMART" id="SM00326">
    <property type="entry name" value="SH3"/>
    <property type="match status" value="1"/>
</dbReference>
<reference evidence="6" key="1">
    <citation type="journal article" date="2013" name="Science">
        <title>Comparative analysis of bat genomes provides insight into the evolution of flight and immunity.</title>
        <authorList>
            <person name="Zhang G."/>
            <person name="Cowled C."/>
            <person name="Shi Z."/>
            <person name="Huang Z."/>
            <person name="Bishop-Lilly K.A."/>
            <person name="Fang X."/>
            <person name="Wynne J.W."/>
            <person name="Xiong Z."/>
            <person name="Baker M.L."/>
            <person name="Zhao W."/>
            <person name="Tachedjian M."/>
            <person name="Zhu Y."/>
            <person name="Zhou P."/>
            <person name="Jiang X."/>
            <person name="Ng J."/>
            <person name="Yang L."/>
            <person name="Wu L."/>
            <person name="Xiao J."/>
            <person name="Feng Y."/>
            <person name="Chen Y."/>
            <person name="Sun X."/>
            <person name="Zhang Y."/>
            <person name="Marsh G.A."/>
            <person name="Crameri G."/>
            <person name="Broder C.C."/>
            <person name="Frey K.G."/>
            <person name="Wang L.F."/>
            <person name="Wang J."/>
        </authorList>
    </citation>
    <scope>NUCLEOTIDE SEQUENCE [LARGE SCALE GENOMIC DNA]</scope>
</reference>
<gene>
    <name evidence="5" type="ORF">PAL_GLEAN10012525</name>
</gene>
<name>L5K6D5_PTEAL</name>
<dbReference type="EMBL" id="KB030979">
    <property type="protein sequence ID" value="ELK07274.1"/>
    <property type="molecule type" value="Genomic_DNA"/>
</dbReference>
<evidence type="ECO:0000313" key="6">
    <source>
        <dbReference type="Proteomes" id="UP000010552"/>
    </source>
</evidence>
<feature type="domain" description="SH3" evidence="4">
    <location>
        <begin position="52"/>
        <end position="113"/>
    </location>
</feature>
<keyword evidence="1 2" id="KW-0728">SH3 domain</keyword>
<dbReference type="STRING" id="9402.L5K6D5"/>
<dbReference type="PANTHER" id="PTHR15735">
    <property type="entry name" value="FCH AND DOUBLE SH3 DOMAINS PROTEIN"/>
    <property type="match status" value="1"/>
</dbReference>
<dbReference type="Gene3D" id="2.30.30.40">
    <property type="entry name" value="SH3 Domains"/>
    <property type="match status" value="1"/>
</dbReference>
<dbReference type="InParanoid" id="L5K6D5"/>
<dbReference type="Pfam" id="PF00018">
    <property type="entry name" value="SH3_1"/>
    <property type="match status" value="1"/>
</dbReference>
<feature type="compositionally biased region" description="Polar residues" evidence="3">
    <location>
        <begin position="1"/>
        <end position="14"/>
    </location>
</feature>
<dbReference type="InterPro" id="IPR001452">
    <property type="entry name" value="SH3_domain"/>
</dbReference>
<keyword evidence="6" id="KW-1185">Reference proteome</keyword>